<proteinExistence type="predicted"/>
<dbReference type="EMBL" id="CAKOGL010000004">
    <property type="protein sequence ID" value="CAH2085509.1"/>
    <property type="molecule type" value="Genomic_DNA"/>
</dbReference>
<organism evidence="1 2">
    <name type="scientific">Euphydryas editha</name>
    <name type="common">Edith's checkerspot</name>
    <dbReference type="NCBI Taxonomy" id="104508"/>
    <lineage>
        <taxon>Eukaryota</taxon>
        <taxon>Metazoa</taxon>
        <taxon>Ecdysozoa</taxon>
        <taxon>Arthropoda</taxon>
        <taxon>Hexapoda</taxon>
        <taxon>Insecta</taxon>
        <taxon>Pterygota</taxon>
        <taxon>Neoptera</taxon>
        <taxon>Endopterygota</taxon>
        <taxon>Lepidoptera</taxon>
        <taxon>Glossata</taxon>
        <taxon>Ditrysia</taxon>
        <taxon>Papilionoidea</taxon>
        <taxon>Nymphalidae</taxon>
        <taxon>Nymphalinae</taxon>
        <taxon>Euphydryas</taxon>
    </lineage>
</organism>
<dbReference type="AlphaFoldDB" id="A0AAU9TJC4"/>
<keyword evidence="2" id="KW-1185">Reference proteome</keyword>
<protein>
    <submittedName>
        <fullName evidence="1">Uncharacterized protein</fullName>
    </submittedName>
</protein>
<name>A0AAU9TJC4_EUPED</name>
<reference evidence="1" key="1">
    <citation type="submission" date="2022-03" db="EMBL/GenBank/DDBJ databases">
        <authorList>
            <person name="Tunstrom K."/>
        </authorList>
    </citation>
    <scope>NUCLEOTIDE SEQUENCE</scope>
</reference>
<evidence type="ECO:0000313" key="1">
    <source>
        <dbReference type="EMBL" id="CAH2085509.1"/>
    </source>
</evidence>
<gene>
    <name evidence="1" type="ORF">EEDITHA_LOCUS1976</name>
</gene>
<accession>A0AAU9TJC4</accession>
<evidence type="ECO:0000313" key="2">
    <source>
        <dbReference type="Proteomes" id="UP001153954"/>
    </source>
</evidence>
<comment type="caution">
    <text evidence="1">The sequence shown here is derived from an EMBL/GenBank/DDBJ whole genome shotgun (WGS) entry which is preliminary data.</text>
</comment>
<dbReference type="Proteomes" id="UP001153954">
    <property type="component" value="Unassembled WGS sequence"/>
</dbReference>
<sequence length="98" mass="10723">MPNLGGLKQKRSALLTSVITSLLTYGISVWADTQAAGVQESRRRIVPVYRRSALKVTSAFRTVSEDSVCVIAGMLPIAVLAGELQALYWHKKNDYVVS</sequence>